<sequence length="161" mass="16779">MDKALISLAEETAEKLKAAGVRLVIAESCTAGLTSQAMGATSGSADFFSCGVVSYTEDAKQRVLGVKAESLAQYTAVSQQVVSEMAEGIKALAQEAVGLAISGYAGPDDAEDGTPAGTIWFAWSLPNGGVVSERMLFKDEPERVIVQAASHALRRLGELLV</sequence>
<accession>A0A0U5GQX1</accession>
<dbReference type="NCBIfam" id="TIGR00199">
    <property type="entry name" value="PncC_domain"/>
    <property type="match status" value="1"/>
</dbReference>
<evidence type="ECO:0000259" key="1">
    <source>
        <dbReference type="Pfam" id="PF02464"/>
    </source>
</evidence>
<organism evidence="2 3">
    <name type="scientific">Duffyella gerundensis</name>
    <dbReference type="NCBI Taxonomy" id="1619313"/>
    <lineage>
        <taxon>Bacteria</taxon>
        <taxon>Pseudomonadati</taxon>
        <taxon>Pseudomonadota</taxon>
        <taxon>Gammaproteobacteria</taxon>
        <taxon>Enterobacterales</taxon>
        <taxon>Erwiniaceae</taxon>
        <taxon>Duffyella</taxon>
    </lineage>
</organism>
<dbReference type="Proteomes" id="UP000059419">
    <property type="component" value="Chromosome 1"/>
</dbReference>
<dbReference type="Pfam" id="PF02464">
    <property type="entry name" value="CinA"/>
    <property type="match status" value="1"/>
</dbReference>
<keyword evidence="3" id="KW-1185">Reference proteome</keyword>
<dbReference type="RefSeq" id="WP_067433572.1">
    <property type="nucleotide sequence ID" value="NZ_JACSXD010000010.1"/>
</dbReference>
<dbReference type="KEGG" id="ege:EM595_2939"/>
<dbReference type="SUPFAM" id="SSF142433">
    <property type="entry name" value="CinA-like"/>
    <property type="match status" value="1"/>
</dbReference>
<dbReference type="EMBL" id="LN907827">
    <property type="protein sequence ID" value="CUU25170.1"/>
    <property type="molecule type" value="Genomic_DNA"/>
</dbReference>
<dbReference type="AlphaFoldDB" id="A0A0U5GQX1"/>
<evidence type="ECO:0000313" key="2">
    <source>
        <dbReference type="EMBL" id="CUU25170.1"/>
    </source>
</evidence>
<reference evidence="3" key="1">
    <citation type="submission" date="2015-11" db="EMBL/GenBank/DDBJ databases">
        <authorList>
            <person name="Blom J."/>
        </authorList>
    </citation>
    <scope>NUCLEOTIDE SEQUENCE [LARGE SCALE GENOMIC DNA]</scope>
</reference>
<name>A0A0U5GQX1_9GAMM</name>
<feature type="domain" description="CinA C-terminal" evidence="1">
    <location>
        <begin position="7"/>
        <end position="159"/>
    </location>
</feature>
<dbReference type="Gene3D" id="3.90.950.20">
    <property type="entry name" value="CinA-like"/>
    <property type="match status" value="1"/>
</dbReference>
<dbReference type="STRING" id="1619313.EM595_2939"/>
<dbReference type="InterPro" id="IPR008136">
    <property type="entry name" value="CinA_C"/>
</dbReference>
<evidence type="ECO:0000313" key="3">
    <source>
        <dbReference type="Proteomes" id="UP000059419"/>
    </source>
</evidence>
<protein>
    <recommendedName>
        <fullName evidence="1">CinA C-terminal domain-containing protein</fullName>
    </recommendedName>
</protein>
<dbReference type="OrthoDB" id="9801454at2"/>
<dbReference type="InterPro" id="IPR036653">
    <property type="entry name" value="CinA-like_C"/>
</dbReference>
<gene>
    <name evidence="2" type="ORF">EM595_2939</name>
</gene>
<proteinExistence type="predicted"/>
<dbReference type="PATRIC" id="fig|1619313.3.peg.3050"/>